<reference evidence="1" key="1">
    <citation type="journal article" date="2014" name="Front. Microbiol.">
        <title>High frequency of phylogenetically diverse reductive dehalogenase-homologous genes in deep subseafloor sedimentary metagenomes.</title>
        <authorList>
            <person name="Kawai M."/>
            <person name="Futagami T."/>
            <person name="Toyoda A."/>
            <person name="Takaki Y."/>
            <person name="Nishi S."/>
            <person name="Hori S."/>
            <person name="Arai W."/>
            <person name="Tsubouchi T."/>
            <person name="Morono Y."/>
            <person name="Uchiyama I."/>
            <person name="Ito T."/>
            <person name="Fujiyama A."/>
            <person name="Inagaki F."/>
            <person name="Takami H."/>
        </authorList>
    </citation>
    <scope>NUCLEOTIDE SEQUENCE</scope>
    <source>
        <strain evidence="1">Expedition CK06-06</strain>
    </source>
</reference>
<dbReference type="GO" id="GO:0005524">
    <property type="term" value="F:ATP binding"/>
    <property type="evidence" value="ECO:0007669"/>
    <property type="project" value="InterPro"/>
</dbReference>
<protein>
    <submittedName>
        <fullName evidence="1">Uncharacterized protein</fullName>
    </submittedName>
</protein>
<evidence type="ECO:0000313" key="1">
    <source>
        <dbReference type="EMBL" id="GAH95038.1"/>
    </source>
</evidence>
<name>X1LLP2_9ZZZZ</name>
<proteinExistence type="predicted"/>
<dbReference type="GO" id="GO:0016020">
    <property type="term" value="C:membrane"/>
    <property type="evidence" value="ECO:0007669"/>
    <property type="project" value="GOC"/>
</dbReference>
<feature type="non-terminal residue" evidence="1">
    <location>
        <position position="39"/>
    </location>
</feature>
<dbReference type="GO" id="GO:0009245">
    <property type="term" value="P:lipid A biosynthetic process"/>
    <property type="evidence" value="ECO:0007669"/>
    <property type="project" value="InterPro"/>
</dbReference>
<gene>
    <name evidence="1" type="ORF">S03H2_72931</name>
</gene>
<organism evidence="1">
    <name type="scientific">marine sediment metagenome</name>
    <dbReference type="NCBI Taxonomy" id="412755"/>
    <lineage>
        <taxon>unclassified sequences</taxon>
        <taxon>metagenomes</taxon>
        <taxon>ecological metagenomes</taxon>
    </lineage>
</organism>
<dbReference type="EMBL" id="BARU01049638">
    <property type="protein sequence ID" value="GAH95038.1"/>
    <property type="molecule type" value="Genomic_DNA"/>
</dbReference>
<dbReference type="GO" id="GO:0009029">
    <property type="term" value="F:lipid-A 4'-kinase activity"/>
    <property type="evidence" value="ECO:0007669"/>
    <property type="project" value="InterPro"/>
</dbReference>
<comment type="caution">
    <text evidence="1">The sequence shown here is derived from an EMBL/GenBank/DDBJ whole genome shotgun (WGS) entry which is preliminary data.</text>
</comment>
<dbReference type="AlphaFoldDB" id="X1LLP2"/>
<dbReference type="InterPro" id="IPR003758">
    <property type="entry name" value="LpxK"/>
</dbReference>
<accession>X1LLP2</accession>
<dbReference type="UniPathway" id="UPA00359">
    <property type="reaction ID" value="UER00482"/>
</dbReference>
<feature type="non-terminal residue" evidence="1">
    <location>
        <position position="1"/>
    </location>
</feature>
<dbReference type="Pfam" id="PF02606">
    <property type="entry name" value="LpxK"/>
    <property type="match status" value="1"/>
</dbReference>
<sequence>DNFVDSFVLPAGRLREPLSAIKRADIVIITIGHDINEPI</sequence>